<name>A0AAD5SPR6_9FUNG</name>
<proteinExistence type="predicted"/>
<keyword evidence="3" id="KW-1185">Reference proteome</keyword>
<feature type="compositionally biased region" description="Basic and acidic residues" evidence="1">
    <location>
        <begin position="22"/>
        <end position="34"/>
    </location>
</feature>
<evidence type="ECO:0000313" key="2">
    <source>
        <dbReference type="EMBL" id="KAJ3091809.1"/>
    </source>
</evidence>
<reference evidence="2" key="1">
    <citation type="submission" date="2020-05" db="EMBL/GenBank/DDBJ databases">
        <title>Phylogenomic resolution of chytrid fungi.</title>
        <authorList>
            <person name="Stajich J.E."/>
            <person name="Amses K."/>
            <person name="Simmons R."/>
            <person name="Seto K."/>
            <person name="Myers J."/>
            <person name="Bonds A."/>
            <person name="Quandt C.A."/>
            <person name="Barry K."/>
            <person name="Liu P."/>
            <person name="Grigoriev I."/>
            <person name="Longcore J.E."/>
            <person name="James T.Y."/>
        </authorList>
    </citation>
    <scope>NUCLEOTIDE SEQUENCE</scope>
    <source>
        <strain evidence="2">JEL0513</strain>
    </source>
</reference>
<dbReference type="AlphaFoldDB" id="A0AAD5SPR6"/>
<evidence type="ECO:0000256" key="1">
    <source>
        <dbReference type="SAM" id="MobiDB-lite"/>
    </source>
</evidence>
<organism evidence="2 3">
    <name type="scientific">Physocladia obscura</name>
    <dbReference type="NCBI Taxonomy" id="109957"/>
    <lineage>
        <taxon>Eukaryota</taxon>
        <taxon>Fungi</taxon>
        <taxon>Fungi incertae sedis</taxon>
        <taxon>Chytridiomycota</taxon>
        <taxon>Chytridiomycota incertae sedis</taxon>
        <taxon>Chytridiomycetes</taxon>
        <taxon>Chytridiales</taxon>
        <taxon>Chytriomycetaceae</taxon>
        <taxon>Physocladia</taxon>
    </lineage>
</organism>
<sequence length="73" mass="7665">MIFITQVEKLTSRRIVAQKEAAEAAEAAKKKTDARAPIPTASTTKSSKPDGPKTGKKAGSVTAARANKKARKA</sequence>
<dbReference type="Proteomes" id="UP001211907">
    <property type="component" value="Unassembled WGS sequence"/>
</dbReference>
<comment type="caution">
    <text evidence="2">The sequence shown here is derived from an EMBL/GenBank/DDBJ whole genome shotgun (WGS) entry which is preliminary data.</text>
</comment>
<dbReference type="EMBL" id="JADGJH010003324">
    <property type="protein sequence ID" value="KAJ3091809.1"/>
    <property type="molecule type" value="Genomic_DNA"/>
</dbReference>
<gene>
    <name evidence="2" type="ORF">HK100_007096</name>
</gene>
<accession>A0AAD5SPR6</accession>
<evidence type="ECO:0000313" key="3">
    <source>
        <dbReference type="Proteomes" id="UP001211907"/>
    </source>
</evidence>
<feature type="region of interest" description="Disordered" evidence="1">
    <location>
        <begin position="22"/>
        <end position="73"/>
    </location>
</feature>
<protein>
    <submittedName>
        <fullName evidence="2">Uncharacterized protein</fullName>
    </submittedName>
</protein>